<feature type="DNA-binding region" description="OmpR/PhoB-type" evidence="3">
    <location>
        <begin position="125"/>
        <end position="224"/>
    </location>
</feature>
<dbReference type="PROSITE" id="PS50110">
    <property type="entry name" value="RESPONSE_REGULATORY"/>
    <property type="match status" value="1"/>
</dbReference>
<dbReference type="InterPro" id="IPR016032">
    <property type="entry name" value="Sig_transdc_resp-reg_C-effctor"/>
</dbReference>
<dbReference type="HOGENOM" id="CLU_000445_30_4_5"/>
<keyword evidence="2" id="KW-0597">Phosphoprotein</keyword>
<dbReference type="PANTHER" id="PTHR48111">
    <property type="entry name" value="REGULATOR OF RPOS"/>
    <property type="match status" value="1"/>
</dbReference>
<dbReference type="EMBL" id="CP005587">
    <property type="protein sequence ID" value="AGK56936.1"/>
    <property type="molecule type" value="Genomic_DNA"/>
</dbReference>
<gene>
    <name evidence="6" type="ORF">HYPDE_26268</name>
</gene>
<dbReference type="CDD" id="cd00383">
    <property type="entry name" value="trans_reg_C"/>
    <property type="match status" value="1"/>
</dbReference>
<dbReference type="Gene3D" id="6.10.250.690">
    <property type="match status" value="1"/>
</dbReference>
<evidence type="ECO:0000256" key="2">
    <source>
        <dbReference type="PROSITE-ProRule" id="PRU00169"/>
    </source>
</evidence>
<dbReference type="GO" id="GO:0006355">
    <property type="term" value="P:regulation of DNA-templated transcription"/>
    <property type="evidence" value="ECO:0007669"/>
    <property type="project" value="InterPro"/>
</dbReference>
<dbReference type="Pfam" id="PF00486">
    <property type="entry name" value="Trans_reg_C"/>
    <property type="match status" value="1"/>
</dbReference>
<dbReference type="InterPro" id="IPR001789">
    <property type="entry name" value="Sig_transdc_resp-reg_receiver"/>
</dbReference>
<feature type="domain" description="Response regulatory" evidence="4">
    <location>
        <begin position="1"/>
        <end position="112"/>
    </location>
</feature>
<dbReference type="GO" id="GO:0005829">
    <property type="term" value="C:cytosol"/>
    <property type="evidence" value="ECO:0007669"/>
    <property type="project" value="TreeGrafter"/>
</dbReference>
<sequence>MAEDDANLRRGIADLLSMEGFTCFAASDGEVALTLLRARAPHIAIIDVMMPKLDGLTVCRRIREQDPVLPILILSARDSEIDRVVGLEYGADDYLSKPFGPRELLARIRSLLRRAALCRTQPPADTRFTLGDIEVVTGELRAYRGANRFDLTARDVMLLKVLYDRKGRVVSRDDLFDLCWGRDHMPNSRALDQYVSALRKKIEIDPSNPQIIKTVHGFGYRFDV</sequence>
<feature type="modified residue" description="4-aspartylphosphate" evidence="2">
    <location>
        <position position="47"/>
    </location>
</feature>
<dbReference type="InterPro" id="IPR011006">
    <property type="entry name" value="CheY-like_superfamily"/>
</dbReference>
<dbReference type="GO" id="GO:0000156">
    <property type="term" value="F:phosphorelay response regulator activity"/>
    <property type="evidence" value="ECO:0007669"/>
    <property type="project" value="TreeGrafter"/>
</dbReference>
<dbReference type="eggNOG" id="COG0745">
    <property type="taxonomic scope" value="Bacteria"/>
</dbReference>
<evidence type="ECO:0000256" key="3">
    <source>
        <dbReference type="PROSITE-ProRule" id="PRU01091"/>
    </source>
</evidence>
<accession>N0B8S2</accession>
<dbReference type="Proteomes" id="UP000005952">
    <property type="component" value="Chromosome"/>
</dbReference>
<dbReference type="CDD" id="cd17574">
    <property type="entry name" value="REC_OmpR"/>
    <property type="match status" value="1"/>
</dbReference>
<dbReference type="KEGG" id="hdt:HYPDE_26268"/>
<dbReference type="Gene3D" id="3.40.50.2300">
    <property type="match status" value="1"/>
</dbReference>
<dbReference type="GO" id="GO:0000976">
    <property type="term" value="F:transcription cis-regulatory region binding"/>
    <property type="evidence" value="ECO:0007669"/>
    <property type="project" value="TreeGrafter"/>
</dbReference>
<dbReference type="InterPro" id="IPR001867">
    <property type="entry name" value="OmpR/PhoB-type_DNA-bd"/>
</dbReference>
<dbReference type="SUPFAM" id="SSF52172">
    <property type="entry name" value="CheY-like"/>
    <property type="match status" value="1"/>
</dbReference>
<dbReference type="SMART" id="SM00862">
    <property type="entry name" value="Trans_reg_C"/>
    <property type="match status" value="1"/>
</dbReference>
<dbReference type="InterPro" id="IPR039420">
    <property type="entry name" value="WalR-like"/>
</dbReference>
<dbReference type="Gene3D" id="1.10.10.10">
    <property type="entry name" value="Winged helix-like DNA-binding domain superfamily/Winged helix DNA-binding domain"/>
    <property type="match status" value="1"/>
</dbReference>
<name>N0B8S2_9HYPH</name>
<keyword evidence="1 3" id="KW-0238">DNA-binding</keyword>
<dbReference type="PANTHER" id="PTHR48111:SF11">
    <property type="entry name" value="TWO-COMPONENT RESPONSE REGULATOR"/>
    <property type="match status" value="1"/>
</dbReference>
<evidence type="ECO:0000259" key="5">
    <source>
        <dbReference type="PROSITE" id="PS51755"/>
    </source>
</evidence>
<organism evidence="6 7">
    <name type="scientific">Hyphomicrobium denitrificans 1NES1</name>
    <dbReference type="NCBI Taxonomy" id="670307"/>
    <lineage>
        <taxon>Bacteria</taxon>
        <taxon>Pseudomonadati</taxon>
        <taxon>Pseudomonadota</taxon>
        <taxon>Alphaproteobacteria</taxon>
        <taxon>Hyphomicrobiales</taxon>
        <taxon>Hyphomicrobiaceae</taxon>
        <taxon>Hyphomicrobium</taxon>
    </lineage>
</organism>
<dbReference type="SMART" id="SM00448">
    <property type="entry name" value="REC"/>
    <property type="match status" value="1"/>
</dbReference>
<dbReference type="PROSITE" id="PS51755">
    <property type="entry name" value="OMPR_PHOB"/>
    <property type="match status" value="1"/>
</dbReference>
<keyword evidence="7" id="KW-1185">Reference proteome</keyword>
<evidence type="ECO:0000259" key="4">
    <source>
        <dbReference type="PROSITE" id="PS50110"/>
    </source>
</evidence>
<reference evidence="6 7" key="1">
    <citation type="journal article" date="2013" name="Genome Announc.">
        <title>Genome sequences for three denitrifying bacterial strains isolated from a uranium- and nitrate-contaminated subsurface environment.</title>
        <authorList>
            <person name="Venkatramanan R."/>
            <person name="Prakash O."/>
            <person name="Woyke T."/>
            <person name="Chain P."/>
            <person name="Goodwin L.A."/>
            <person name="Watson D."/>
            <person name="Brooks S."/>
            <person name="Kostka J.E."/>
            <person name="Green S.J."/>
        </authorList>
    </citation>
    <scope>NUCLEOTIDE SEQUENCE [LARGE SCALE GENOMIC DNA]</scope>
    <source>
        <strain evidence="6 7">1NES1</strain>
    </source>
</reference>
<dbReference type="SUPFAM" id="SSF46894">
    <property type="entry name" value="C-terminal effector domain of the bipartite response regulators"/>
    <property type="match status" value="1"/>
</dbReference>
<dbReference type="GO" id="GO:0032993">
    <property type="term" value="C:protein-DNA complex"/>
    <property type="evidence" value="ECO:0007669"/>
    <property type="project" value="TreeGrafter"/>
</dbReference>
<evidence type="ECO:0000313" key="7">
    <source>
        <dbReference type="Proteomes" id="UP000005952"/>
    </source>
</evidence>
<evidence type="ECO:0000256" key="1">
    <source>
        <dbReference type="ARBA" id="ARBA00023125"/>
    </source>
</evidence>
<feature type="domain" description="OmpR/PhoB-type" evidence="5">
    <location>
        <begin position="125"/>
        <end position="224"/>
    </location>
</feature>
<evidence type="ECO:0000313" key="6">
    <source>
        <dbReference type="EMBL" id="AGK56936.1"/>
    </source>
</evidence>
<proteinExistence type="predicted"/>
<protein>
    <submittedName>
        <fullName evidence="6">Putative two-component response regulator</fullName>
    </submittedName>
</protein>
<dbReference type="AlphaFoldDB" id="N0B8S2"/>
<dbReference type="STRING" id="670307.HYPDE_26268"/>
<dbReference type="InterPro" id="IPR036388">
    <property type="entry name" value="WH-like_DNA-bd_sf"/>
</dbReference>
<dbReference type="Pfam" id="PF00072">
    <property type="entry name" value="Response_reg"/>
    <property type="match status" value="1"/>
</dbReference>